<evidence type="ECO:0000313" key="2">
    <source>
        <dbReference type="EMBL" id="TAA11620.1"/>
    </source>
</evidence>
<dbReference type="OrthoDB" id="3186290at2"/>
<gene>
    <name evidence="2" type="ORF">EXW74_06830</name>
</gene>
<proteinExistence type="predicted"/>
<reference evidence="2 3" key="1">
    <citation type="submission" date="2019-02" db="EMBL/GenBank/DDBJ databases">
        <title>First genome of the species Streptococcus parasuis.</title>
        <authorList>
            <person name="Stevens M.J.A."/>
            <person name="Stephan R."/>
        </authorList>
    </citation>
    <scope>NUCLEOTIDE SEQUENCE [LARGE SCALE GENOMIC DNA]</scope>
    <source>
        <strain evidence="2 3">4253</strain>
    </source>
</reference>
<dbReference type="Proteomes" id="UP000291525">
    <property type="component" value="Unassembled WGS sequence"/>
</dbReference>
<evidence type="ECO:0000256" key="1">
    <source>
        <dbReference type="SAM" id="Phobius"/>
    </source>
</evidence>
<evidence type="ECO:0000313" key="3">
    <source>
        <dbReference type="Proteomes" id="UP000291525"/>
    </source>
</evidence>
<organism evidence="2 3">
    <name type="scientific">Streptococcus parasuis</name>
    <dbReference type="NCBI Taxonomy" id="1501662"/>
    <lineage>
        <taxon>Bacteria</taxon>
        <taxon>Bacillati</taxon>
        <taxon>Bacillota</taxon>
        <taxon>Bacilli</taxon>
        <taxon>Lactobacillales</taxon>
        <taxon>Streptococcaceae</taxon>
        <taxon>Streptococcus</taxon>
    </lineage>
</organism>
<comment type="caution">
    <text evidence="2">The sequence shown here is derived from an EMBL/GenBank/DDBJ whole genome shotgun (WGS) entry which is preliminary data.</text>
</comment>
<protein>
    <submittedName>
        <fullName evidence="2">Uncharacterized protein</fullName>
    </submittedName>
</protein>
<feature type="transmembrane region" description="Helical" evidence="1">
    <location>
        <begin position="61"/>
        <end position="84"/>
    </location>
</feature>
<keyword evidence="1" id="KW-1133">Transmembrane helix</keyword>
<keyword evidence="1" id="KW-0472">Membrane</keyword>
<name>A0A4Q8L0T4_9STRE</name>
<dbReference type="AlphaFoldDB" id="A0A4Q8L0T4"/>
<dbReference type="EMBL" id="SHGT01000038">
    <property type="protein sequence ID" value="TAA11620.1"/>
    <property type="molecule type" value="Genomic_DNA"/>
</dbReference>
<accession>A0A4Q8L0T4</accession>
<sequence>MTLWLQVTMVGLVMSLLFNGAVAKLWLAYPRAVVSMLPKPIQELAPQVTVDQRETIRWRLLWFYLLTVGMGLVTTAFLPIRGFLPLFTTGYWQMFLVNLGDLIGLDWFFRQKNLSRLMIPGTEDCPSWQTKGWMLQLGLPEHLLLWPLIVCPLTGLLYQVLYFFN</sequence>
<feature type="transmembrane region" description="Helical" evidence="1">
    <location>
        <begin position="143"/>
        <end position="164"/>
    </location>
</feature>
<keyword evidence="1" id="KW-0812">Transmembrane</keyword>
<dbReference type="RefSeq" id="WP_130555251.1">
    <property type="nucleotide sequence ID" value="NZ_SHGT01000038.1"/>
</dbReference>
<feature type="transmembrane region" description="Helical" evidence="1">
    <location>
        <begin position="6"/>
        <end position="29"/>
    </location>
</feature>